<dbReference type="EMBL" id="HBGY01008447">
    <property type="protein sequence ID" value="CAD9566126.1"/>
    <property type="molecule type" value="Transcribed_RNA"/>
</dbReference>
<accession>A0A7S2K4G3</accession>
<dbReference type="AlphaFoldDB" id="A0A7S2K4G3"/>
<feature type="region of interest" description="Disordered" evidence="1">
    <location>
        <begin position="311"/>
        <end position="413"/>
    </location>
</feature>
<feature type="compositionally biased region" description="Polar residues" evidence="1">
    <location>
        <begin position="380"/>
        <end position="397"/>
    </location>
</feature>
<name>A0A7S2K4G3_9STRA</name>
<proteinExistence type="predicted"/>
<protein>
    <recommendedName>
        <fullName evidence="3">Lipoyl-binding domain-containing protein</fullName>
    </recommendedName>
</protein>
<evidence type="ECO:0000256" key="1">
    <source>
        <dbReference type="SAM" id="MobiDB-lite"/>
    </source>
</evidence>
<feature type="region of interest" description="Disordered" evidence="1">
    <location>
        <begin position="1"/>
        <end position="45"/>
    </location>
</feature>
<evidence type="ECO:0000313" key="2">
    <source>
        <dbReference type="EMBL" id="CAD9566126.1"/>
    </source>
</evidence>
<reference evidence="2" key="1">
    <citation type="submission" date="2021-01" db="EMBL/GenBank/DDBJ databases">
        <authorList>
            <person name="Corre E."/>
            <person name="Pelletier E."/>
            <person name="Niang G."/>
            <person name="Scheremetjew M."/>
            <person name="Finn R."/>
            <person name="Kale V."/>
            <person name="Holt S."/>
            <person name="Cochrane G."/>
            <person name="Meng A."/>
            <person name="Brown T."/>
            <person name="Cohen L."/>
        </authorList>
    </citation>
    <scope>NUCLEOTIDE SEQUENCE</scope>
    <source>
        <strain evidence="2">B650</strain>
    </source>
</reference>
<evidence type="ECO:0008006" key="3">
    <source>
        <dbReference type="Google" id="ProtNLM"/>
    </source>
</evidence>
<feature type="region of interest" description="Disordered" evidence="1">
    <location>
        <begin position="240"/>
        <end position="260"/>
    </location>
</feature>
<organism evidence="2">
    <name type="scientific">Leptocylindrus danicus</name>
    <dbReference type="NCBI Taxonomy" id="163516"/>
    <lineage>
        <taxon>Eukaryota</taxon>
        <taxon>Sar</taxon>
        <taxon>Stramenopiles</taxon>
        <taxon>Ochrophyta</taxon>
        <taxon>Bacillariophyta</taxon>
        <taxon>Coscinodiscophyceae</taxon>
        <taxon>Chaetocerotophycidae</taxon>
        <taxon>Leptocylindrales</taxon>
        <taxon>Leptocylindraceae</taxon>
        <taxon>Leptocylindrus</taxon>
    </lineage>
</organism>
<feature type="compositionally biased region" description="Basic and acidic residues" evidence="1">
    <location>
        <begin position="346"/>
        <end position="356"/>
    </location>
</feature>
<feature type="compositionally biased region" description="Basic and acidic residues" evidence="1">
    <location>
        <begin position="402"/>
        <end position="413"/>
    </location>
</feature>
<feature type="compositionally biased region" description="Polar residues" evidence="1">
    <location>
        <begin position="1"/>
        <end position="15"/>
    </location>
</feature>
<gene>
    <name evidence="2" type="ORF">LDAN0321_LOCUS5310</name>
</gene>
<dbReference type="SUPFAM" id="SSF51230">
    <property type="entry name" value="Single hybrid motif"/>
    <property type="match status" value="1"/>
</dbReference>
<sequence length="537" mass="59853">MTPSTPSRGTNSEEVNVTPLRKNLSPKHLKDKVASKAENSTGNGYSEGDICSGSNILKNLVSLATACGEAPIGLSSQAIFLRDHMSIPPSQSLLDQVESIDESIDENVIQIPDKCEIDLEGIQVPIVEVVFPRLGSKMTSGHIKWEHIVKHEKVTKGQKILVAKNEDKSVYLDIESEIDGYLAAKMVTENKLVAVDSVLGILVEKEEHIVPVESHIFLQIAKFEEAERIRLEEERQRLEQERLEEEKKRAEEEEKRKQEIERKAEVQRKLNDVINESQHLLNDMKVEEEKQAEVTSQEQKLDISENEIEIFINEKSEDNPDETLEVEKENDGNDNENTNAPAQAVHGDDETLETGKENGSNDCVKIDASTQAVHEDDKILQQSPEECSKSGEQQSPPESAENTEKHITESDMSVEKTWKALKADSKSVFIKLIMEGYSLTNEQCEGNFCESQALLSNNNICYCVVCGGTGSGADGAYINVTQKSIHVPKDSPRPEEVAKLIGERALSGWRMVDKCSRCPNGQRMQKGDVTQCIVCLQ</sequence>
<dbReference type="InterPro" id="IPR011053">
    <property type="entry name" value="Single_hybrid_motif"/>
</dbReference>
<dbReference type="Gene3D" id="2.40.50.100">
    <property type="match status" value="1"/>
</dbReference>